<sequence>MSPRKAVEQELSKDMILEAARGLFVSEGYDHVSMRKIAKELKCSHGAIYYHFVNKAELFYAIVANGFALLNEKLDKVMQMNLSNREKLNEIFLEFIRFGIDHPSHYETMFLTKDQELKSFLQKEPNESFEKFAQAVTQLSSRELAVNDVWSIFLSLHGFVAHFCFKGQCFDDLRSMADAHCEFILKQC</sequence>
<dbReference type="PANTHER" id="PTHR30055:SF234">
    <property type="entry name" value="HTH-TYPE TRANSCRIPTIONAL REGULATOR BETI"/>
    <property type="match status" value="1"/>
</dbReference>
<evidence type="ECO:0000256" key="4">
    <source>
        <dbReference type="PROSITE-ProRule" id="PRU00335"/>
    </source>
</evidence>
<dbReference type="InterPro" id="IPR009057">
    <property type="entry name" value="Homeodomain-like_sf"/>
</dbReference>
<dbReference type="PANTHER" id="PTHR30055">
    <property type="entry name" value="HTH-TYPE TRANSCRIPTIONAL REGULATOR RUTR"/>
    <property type="match status" value="1"/>
</dbReference>
<protein>
    <submittedName>
        <fullName evidence="6">TetR family transcriptional regulator</fullName>
    </submittedName>
</protein>
<feature type="domain" description="HTH tetR-type" evidence="5">
    <location>
        <begin position="10"/>
        <end position="70"/>
    </location>
</feature>
<evidence type="ECO:0000256" key="2">
    <source>
        <dbReference type="ARBA" id="ARBA00023125"/>
    </source>
</evidence>
<dbReference type="STRING" id="1547283.A9C19_16985"/>
<keyword evidence="3" id="KW-0804">Transcription</keyword>
<keyword evidence="7" id="KW-1185">Reference proteome</keyword>
<dbReference type="Pfam" id="PF00440">
    <property type="entry name" value="TetR_N"/>
    <property type="match status" value="1"/>
</dbReference>
<dbReference type="PROSITE" id="PS50977">
    <property type="entry name" value="HTH_TETR_2"/>
    <property type="match status" value="1"/>
</dbReference>
<gene>
    <name evidence="6" type="ORF">A9C19_16985</name>
</gene>
<name>A0A1L3MVC8_9BACI</name>
<evidence type="ECO:0000313" key="7">
    <source>
        <dbReference type="Proteomes" id="UP000181936"/>
    </source>
</evidence>
<reference evidence="6 7" key="1">
    <citation type="journal article" date="2016" name="Sci. Rep.">
        <title>Complete genome sequence and transcriptomic analysis of a novel marine strain Bacillus weihaiensis reveals the mechanism of brown algae degradation.</title>
        <authorList>
            <person name="Zhu Y."/>
            <person name="Chen P."/>
            <person name="Bao Y."/>
            <person name="Men Y."/>
            <person name="Zeng Y."/>
            <person name="Yang J."/>
            <person name="Sun J."/>
            <person name="Sun Y."/>
        </authorList>
    </citation>
    <scope>NUCLEOTIDE SEQUENCE [LARGE SCALE GENOMIC DNA]</scope>
    <source>
        <strain evidence="6 7">Alg07</strain>
    </source>
</reference>
<evidence type="ECO:0000256" key="3">
    <source>
        <dbReference type="ARBA" id="ARBA00023163"/>
    </source>
</evidence>
<keyword evidence="2 4" id="KW-0238">DNA-binding</keyword>
<dbReference type="GO" id="GO:0003700">
    <property type="term" value="F:DNA-binding transcription factor activity"/>
    <property type="evidence" value="ECO:0007669"/>
    <property type="project" value="TreeGrafter"/>
</dbReference>
<feature type="DNA-binding region" description="H-T-H motif" evidence="4">
    <location>
        <begin position="33"/>
        <end position="52"/>
    </location>
</feature>
<dbReference type="RefSeq" id="WP_072581086.1">
    <property type="nucleotide sequence ID" value="NZ_CP016020.1"/>
</dbReference>
<accession>A0A1L3MVC8</accession>
<dbReference type="PRINTS" id="PR00455">
    <property type="entry name" value="HTHTETR"/>
</dbReference>
<organism evidence="6 7">
    <name type="scientific">Bacillus weihaiensis</name>
    <dbReference type="NCBI Taxonomy" id="1547283"/>
    <lineage>
        <taxon>Bacteria</taxon>
        <taxon>Bacillati</taxon>
        <taxon>Bacillota</taxon>
        <taxon>Bacilli</taxon>
        <taxon>Bacillales</taxon>
        <taxon>Bacillaceae</taxon>
        <taxon>Bacillus</taxon>
    </lineage>
</organism>
<evidence type="ECO:0000313" key="6">
    <source>
        <dbReference type="EMBL" id="APH06286.1"/>
    </source>
</evidence>
<proteinExistence type="predicted"/>
<dbReference type="OrthoDB" id="9815924at2"/>
<evidence type="ECO:0000256" key="1">
    <source>
        <dbReference type="ARBA" id="ARBA00023015"/>
    </source>
</evidence>
<dbReference type="InterPro" id="IPR050109">
    <property type="entry name" value="HTH-type_TetR-like_transc_reg"/>
</dbReference>
<dbReference type="InterPro" id="IPR001647">
    <property type="entry name" value="HTH_TetR"/>
</dbReference>
<keyword evidence="1" id="KW-0805">Transcription regulation</keyword>
<dbReference type="KEGG" id="bwh:A9C19_16985"/>
<dbReference type="AlphaFoldDB" id="A0A1L3MVC8"/>
<dbReference type="Proteomes" id="UP000181936">
    <property type="component" value="Chromosome"/>
</dbReference>
<evidence type="ECO:0000259" key="5">
    <source>
        <dbReference type="PROSITE" id="PS50977"/>
    </source>
</evidence>
<dbReference type="GO" id="GO:0000976">
    <property type="term" value="F:transcription cis-regulatory region binding"/>
    <property type="evidence" value="ECO:0007669"/>
    <property type="project" value="TreeGrafter"/>
</dbReference>
<dbReference type="SUPFAM" id="SSF46689">
    <property type="entry name" value="Homeodomain-like"/>
    <property type="match status" value="1"/>
</dbReference>
<dbReference type="Gene3D" id="1.10.357.10">
    <property type="entry name" value="Tetracycline Repressor, domain 2"/>
    <property type="match status" value="1"/>
</dbReference>
<dbReference type="EMBL" id="CP016020">
    <property type="protein sequence ID" value="APH06286.1"/>
    <property type="molecule type" value="Genomic_DNA"/>
</dbReference>